<keyword evidence="1 5" id="KW-0245">EGF-like domain</keyword>
<gene>
    <name evidence="7" type="primary">stan</name>
    <name evidence="7" type="ORF">NPIL_216201</name>
</gene>
<proteinExistence type="predicted"/>
<evidence type="ECO:0000256" key="1">
    <source>
        <dbReference type="ARBA" id="ARBA00022536"/>
    </source>
</evidence>
<dbReference type="Pfam" id="PF00008">
    <property type="entry name" value="EGF"/>
    <property type="match status" value="1"/>
</dbReference>
<dbReference type="GO" id="GO:0007219">
    <property type="term" value="P:Notch signaling pathway"/>
    <property type="evidence" value="ECO:0007669"/>
    <property type="project" value="TreeGrafter"/>
</dbReference>
<dbReference type="GO" id="GO:0005509">
    <property type="term" value="F:calcium ion binding"/>
    <property type="evidence" value="ECO:0007669"/>
    <property type="project" value="InterPro"/>
</dbReference>
<dbReference type="AlphaFoldDB" id="A0A8X6NED0"/>
<comment type="caution">
    <text evidence="7">The sequence shown here is derived from an EMBL/GenBank/DDBJ whole genome shotgun (WGS) entry which is preliminary data.</text>
</comment>
<evidence type="ECO:0000256" key="4">
    <source>
        <dbReference type="ARBA" id="ARBA00023157"/>
    </source>
</evidence>
<dbReference type="SMART" id="SM00179">
    <property type="entry name" value="EGF_CA"/>
    <property type="match status" value="1"/>
</dbReference>
<dbReference type="InterPro" id="IPR000742">
    <property type="entry name" value="EGF"/>
</dbReference>
<dbReference type="EMBL" id="BMAW01008854">
    <property type="protein sequence ID" value="GFT10765.1"/>
    <property type="molecule type" value="Genomic_DNA"/>
</dbReference>
<dbReference type="PANTHER" id="PTHR12916:SF9">
    <property type="entry name" value="NEUROGENIC LOCUS NOTCH HOMOLOG PROTEIN 1-RELATED"/>
    <property type="match status" value="1"/>
</dbReference>
<dbReference type="InterPro" id="IPR001881">
    <property type="entry name" value="EGF-like_Ca-bd_dom"/>
</dbReference>
<keyword evidence="2" id="KW-0732">Signal</keyword>
<keyword evidence="8" id="KW-1185">Reference proteome</keyword>
<dbReference type="OrthoDB" id="26203at2759"/>
<keyword evidence="3" id="KW-0677">Repeat</keyword>
<accession>A0A8X6NED0</accession>
<dbReference type="FunFam" id="2.10.25.10:FF:000066">
    <property type="entry name" value="FAT atypical cadherin 4"/>
    <property type="match status" value="1"/>
</dbReference>
<protein>
    <submittedName>
        <fullName evidence="7">Protocadherin-like wing polarity protein stan</fullName>
    </submittedName>
</protein>
<sequence length="277" mass="30971">MFALITVPSIMKEVLRLSKATKNGVNEVQAECQLKVRLVSEAMLFNSVTVRLDDMTQTTFLSPLFDFFVEGLAAILPCPKENIFVFNVQDDTDVEAKILNVSFSVRKPNSRDPDDYYPPHYLQERVYLNRAILARLANVQVLPFDDNLCVREPCVNFEECLSVLKFGNASGFISSDTLLFRPIYPVNTFACRCPHGFTGMKHKYECDTEVNLCYSSPCGPNGTCVRKEGGYTCICREGFTGKALLQSLKHSTGECKAVLPSKEPVVTFFSSSLLVII</sequence>
<evidence type="ECO:0000256" key="3">
    <source>
        <dbReference type="ARBA" id="ARBA00022737"/>
    </source>
</evidence>
<name>A0A8X6NED0_NEPPI</name>
<evidence type="ECO:0000256" key="2">
    <source>
        <dbReference type="ARBA" id="ARBA00022729"/>
    </source>
</evidence>
<organism evidence="7 8">
    <name type="scientific">Nephila pilipes</name>
    <name type="common">Giant wood spider</name>
    <name type="synonym">Nephila maculata</name>
    <dbReference type="NCBI Taxonomy" id="299642"/>
    <lineage>
        <taxon>Eukaryota</taxon>
        <taxon>Metazoa</taxon>
        <taxon>Ecdysozoa</taxon>
        <taxon>Arthropoda</taxon>
        <taxon>Chelicerata</taxon>
        <taxon>Arachnida</taxon>
        <taxon>Araneae</taxon>
        <taxon>Araneomorphae</taxon>
        <taxon>Entelegynae</taxon>
        <taxon>Araneoidea</taxon>
        <taxon>Nephilidae</taxon>
        <taxon>Nephila</taxon>
    </lineage>
</organism>
<dbReference type="CDD" id="cd00054">
    <property type="entry name" value="EGF_CA"/>
    <property type="match status" value="1"/>
</dbReference>
<evidence type="ECO:0000259" key="6">
    <source>
        <dbReference type="PROSITE" id="PS50026"/>
    </source>
</evidence>
<evidence type="ECO:0000313" key="7">
    <source>
        <dbReference type="EMBL" id="GFT10765.1"/>
    </source>
</evidence>
<dbReference type="Gene3D" id="2.10.25.10">
    <property type="entry name" value="Laminin"/>
    <property type="match status" value="2"/>
</dbReference>
<reference evidence="7" key="1">
    <citation type="submission" date="2020-08" db="EMBL/GenBank/DDBJ databases">
        <title>Multicomponent nature underlies the extraordinary mechanical properties of spider dragline silk.</title>
        <authorList>
            <person name="Kono N."/>
            <person name="Nakamura H."/>
            <person name="Mori M."/>
            <person name="Yoshida Y."/>
            <person name="Ohtoshi R."/>
            <person name="Malay A.D."/>
            <person name="Moran D.A.P."/>
            <person name="Tomita M."/>
            <person name="Numata K."/>
            <person name="Arakawa K."/>
        </authorList>
    </citation>
    <scope>NUCLEOTIDE SEQUENCE</scope>
</reference>
<dbReference type="SUPFAM" id="SSF57196">
    <property type="entry name" value="EGF/Laminin"/>
    <property type="match status" value="1"/>
</dbReference>
<dbReference type="SMART" id="SM00181">
    <property type="entry name" value="EGF"/>
    <property type="match status" value="2"/>
</dbReference>
<keyword evidence="4" id="KW-1015">Disulfide bond</keyword>
<dbReference type="PANTHER" id="PTHR12916">
    <property type="entry name" value="CYTOCHROME C OXIDASE POLYPEPTIDE VIC-2"/>
    <property type="match status" value="1"/>
</dbReference>
<dbReference type="Proteomes" id="UP000887013">
    <property type="component" value="Unassembled WGS sequence"/>
</dbReference>
<comment type="caution">
    <text evidence="5">Lacks conserved residue(s) required for the propagation of feature annotation.</text>
</comment>
<dbReference type="GO" id="GO:0005112">
    <property type="term" value="F:Notch binding"/>
    <property type="evidence" value="ECO:0007669"/>
    <property type="project" value="TreeGrafter"/>
</dbReference>
<feature type="domain" description="EGF-like" evidence="6">
    <location>
        <begin position="209"/>
        <end position="245"/>
    </location>
</feature>
<evidence type="ECO:0000313" key="8">
    <source>
        <dbReference type="Proteomes" id="UP000887013"/>
    </source>
</evidence>
<evidence type="ECO:0000256" key="5">
    <source>
        <dbReference type="PROSITE-ProRule" id="PRU00076"/>
    </source>
</evidence>
<dbReference type="PROSITE" id="PS50026">
    <property type="entry name" value="EGF_3"/>
    <property type="match status" value="1"/>
</dbReference>